<feature type="region of interest" description="Disordered" evidence="1">
    <location>
        <begin position="1"/>
        <end position="20"/>
    </location>
</feature>
<reference evidence="2" key="2">
    <citation type="submission" date="2020-08" db="EMBL/GenBank/DDBJ databases">
        <title>Plant Genome Project.</title>
        <authorList>
            <person name="Zhang R.-G."/>
        </authorList>
    </citation>
    <scope>NUCLEOTIDE SEQUENCE</scope>
    <source>
        <strain evidence="2">Huo1</strain>
        <tissue evidence="2">Leaf</tissue>
    </source>
</reference>
<dbReference type="InterPro" id="IPR012340">
    <property type="entry name" value="NA-bd_OB-fold"/>
</dbReference>
<name>A0A8X8XJN1_SALSN</name>
<evidence type="ECO:0000256" key="1">
    <source>
        <dbReference type="SAM" id="MobiDB-lite"/>
    </source>
</evidence>
<dbReference type="SUPFAM" id="SSF50249">
    <property type="entry name" value="Nucleic acid-binding proteins"/>
    <property type="match status" value="1"/>
</dbReference>
<reference evidence="2" key="1">
    <citation type="submission" date="2018-01" db="EMBL/GenBank/DDBJ databases">
        <authorList>
            <person name="Mao J.F."/>
        </authorList>
    </citation>
    <scope>NUCLEOTIDE SEQUENCE</scope>
    <source>
        <strain evidence="2">Huo1</strain>
        <tissue evidence="2">Leaf</tissue>
    </source>
</reference>
<keyword evidence="3" id="KW-1185">Reference proteome</keyword>
<comment type="caution">
    <text evidence="2">The sequence shown here is derived from an EMBL/GenBank/DDBJ whole genome shotgun (WGS) entry which is preliminary data.</text>
</comment>
<organism evidence="2">
    <name type="scientific">Salvia splendens</name>
    <name type="common">Scarlet sage</name>
    <dbReference type="NCBI Taxonomy" id="180675"/>
    <lineage>
        <taxon>Eukaryota</taxon>
        <taxon>Viridiplantae</taxon>
        <taxon>Streptophyta</taxon>
        <taxon>Embryophyta</taxon>
        <taxon>Tracheophyta</taxon>
        <taxon>Spermatophyta</taxon>
        <taxon>Magnoliopsida</taxon>
        <taxon>eudicotyledons</taxon>
        <taxon>Gunneridae</taxon>
        <taxon>Pentapetalae</taxon>
        <taxon>asterids</taxon>
        <taxon>lamiids</taxon>
        <taxon>Lamiales</taxon>
        <taxon>Lamiaceae</taxon>
        <taxon>Nepetoideae</taxon>
        <taxon>Mentheae</taxon>
        <taxon>Salviinae</taxon>
        <taxon>Salvia</taxon>
        <taxon>Salvia subgen. Calosphace</taxon>
        <taxon>core Calosphace</taxon>
    </lineage>
</organism>
<dbReference type="Gene3D" id="2.40.50.140">
    <property type="entry name" value="Nucleic acid-binding proteins"/>
    <property type="match status" value="1"/>
</dbReference>
<protein>
    <submittedName>
        <fullName evidence="2">Uncharacterized protein</fullName>
    </submittedName>
</protein>
<proteinExistence type="predicted"/>
<gene>
    <name evidence="2" type="ORF">SASPL_126799</name>
</gene>
<dbReference type="EMBL" id="PNBA02000009">
    <property type="protein sequence ID" value="KAG6414082.1"/>
    <property type="molecule type" value="Genomic_DNA"/>
</dbReference>
<evidence type="ECO:0000313" key="3">
    <source>
        <dbReference type="Proteomes" id="UP000298416"/>
    </source>
</evidence>
<dbReference type="Proteomes" id="UP000298416">
    <property type="component" value="Unassembled WGS sequence"/>
</dbReference>
<dbReference type="AlphaFoldDB" id="A0A8X8XJN1"/>
<accession>A0A8X8XJN1</accession>
<evidence type="ECO:0000313" key="2">
    <source>
        <dbReference type="EMBL" id="KAG6414082.1"/>
    </source>
</evidence>
<sequence length="297" mass="33036">MCASRSNGHKDSSNYSTSSTRKIGNVCDEPLFDIIGVVVDTGKIVTHSTSRLIEIRLSDSEISGDVAFLSQESIYRFTDTRVSNDFDGLVVKTLADVQEDVDGSYWICGRIEDVECHYGQWSYMACKQCVKKVVKVKNGFNGEECDNSDGIAIPRFRFIVNVVDADEYIPPEIEEKLLGQTLLFRIHVKTSNEYWIDKPYTVNKICNDPQIVDKYIPPTLDSRGSNSGLEISPTLEGLSPFARTDVVLHGSTSGANDTHTKLIAKDSLKRSLDVEILGQTIVVGGEQKKLMIKQENN</sequence>